<dbReference type="EMBL" id="CAJOBS010005525">
    <property type="protein sequence ID" value="CAF4900948.1"/>
    <property type="molecule type" value="Genomic_DNA"/>
</dbReference>
<dbReference type="Gene3D" id="2.60.120.620">
    <property type="entry name" value="q2cbj1_9rhob like domain"/>
    <property type="match status" value="1"/>
</dbReference>
<evidence type="ECO:0000313" key="2">
    <source>
        <dbReference type="Proteomes" id="UP000663838"/>
    </source>
</evidence>
<evidence type="ECO:0008006" key="3">
    <source>
        <dbReference type="Google" id="ProtNLM"/>
    </source>
</evidence>
<dbReference type="AlphaFoldDB" id="A0A821V5Y1"/>
<organism evidence="1 2">
    <name type="scientific">Rotaria socialis</name>
    <dbReference type="NCBI Taxonomy" id="392032"/>
    <lineage>
        <taxon>Eukaryota</taxon>
        <taxon>Metazoa</taxon>
        <taxon>Spiralia</taxon>
        <taxon>Gnathifera</taxon>
        <taxon>Rotifera</taxon>
        <taxon>Eurotatoria</taxon>
        <taxon>Bdelloidea</taxon>
        <taxon>Philodinida</taxon>
        <taxon>Philodinidae</taxon>
        <taxon>Rotaria</taxon>
    </lineage>
</organism>
<name>A0A821V5Y1_9BILA</name>
<reference evidence="1" key="1">
    <citation type="submission" date="2021-02" db="EMBL/GenBank/DDBJ databases">
        <authorList>
            <person name="Nowell W R."/>
        </authorList>
    </citation>
    <scope>NUCLEOTIDE SEQUENCE</scope>
</reference>
<proteinExistence type="predicted"/>
<gene>
    <name evidence="1" type="ORF">TOA249_LOCUS30674</name>
</gene>
<sequence>MNRNYFLGNIDLSITYSLLTNYSVPTKLQNGAELNKIKQQSDLILLELGTLLRTWEMYGINKAMRLNRYHESEYFAPHKDSKYAPSEGETKFYFPKQSPKYSTKGSTIKEEIEDYGGLDDDYECVTIKPRKGHAVLFTHNLLHEGVAPEIRNSSGVKQRIVLRADVVVKRKENHYDLQ</sequence>
<accession>A0A821V5Y1</accession>
<comment type="caution">
    <text evidence="1">The sequence shown here is derived from an EMBL/GenBank/DDBJ whole genome shotgun (WGS) entry which is preliminary data.</text>
</comment>
<evidence type="ECO:0000313" key="1">
    <source>
        <dbReference type="EMBL" id="CAF4900948.1"/>
    </source>
</evidence>
<dbReference type="Proteomes" id="UP000663838">
    <property type="component" value="Unassembled WGS sequence"/>
</dbReference>
<protein>
    <recommendedName>
        <fullName evidence="3">Prolyl 4-hydroxylase alpha subunit Fe(2+) 2OG dioxygenase domain-containing protein</fullName>
    </recommendedName>
</protein>